<dbReference type="Proteomes" id="UP000518752">
    <property type="component" value="Unassembled WGS sequence"/>
</dbReference>
<feature type="signal peptide" evidence="2">
    <location>
        <begin position="1"/>
        <end position="18"/>
    </location>
</feature>
<comment type="caution">
    <text evidence="3">The sequence shown here is derived from an EMBL/GenBank/DDBJ whole genome shotgun (WGS) entry which is preliminary data.</text>
</comment>
<dbReference type="AlphaFoldDB" id="A0A8H5FQK0"/>
<protein>
    <submittedName>
        <fullName evidence="3">Uncharacterized protein</fullName>
    </submittedName>
</protein>
<name>A0A8H5FQK0_9AGAR</name>
<evidence type="ECO:0000256" key="1">
    <source>
        <dbReference type="SAM" id="MobiDB-lite"/>
    </source>
</evidence>
<feature type="region of interest" description="Disordered" evidence="1">
    <location>
        <begin position="313"/>
        <end position="413"/>
    </location>
</feature>
<organism evidence="3 4">
    <name type="scientific">Collybiopsis confluens</name>
    <dbReference type="NCBI Taxonomy" id="2823264"/>
    <lineage>
        <taxon>Eukaryota</taxon>
        <taxon>Fungi</taxon>
        <taxon>Dikarya</taxon>
        <taxon>Basidiomycota</taxon>
        <taxon>Agaricomycotina</taxon>
        <taxon>Agaricomycetes</taxon>
        <taxon>Agaricomycetidae</taxon>
        <taxon>Agaricales</taxon>
        <taxon>Marasmiineae</taxon>
        <taxon>Omphalotaceae</taxon>
        <taxon>Collybiopsis</taxon>
    </lineage>
</organism>
<keyword evidence="4" id="KW-1185">Reference proteome</keyword>
<proteinExistence type="predicted"/>
<gene>
    <name evidence="3" type="ORF">D9757_013514</name>
</gene>
<sequence>MRFIFALAVLSAAAFASAEAIEGLVERRATPTTSYNSQLCGCLSDKLNLGGVLGSIGHLDICVCEKDIPNFVSGGSNSICNLGVRLVGASKIQNLILALLKAGNKKQQCTFPEHAKSACSSTNICGHQCVDGYETDSKNGNNQCSCPPHKVICNGKCQYTCSSQTPGKKSKRNVAYWGKLVQKTCETGWKSCGKPEGGIKDWECVDVKNDLWSCGDCPADITVNTSGDQDEGGKCVINKCTTGYKVSSTGDNSTLLPFQHHQALSLIRNLSIGKDRISDTNKFLNITFTRPEPESEASLKCQKCGWAKAKEVSEPSGAEVKPSRPSLSPSFHFSLSRSPSPSPSFLLSRSTTRSPTELRTTTLSSSRSPSPSPSFLLSRSPNELRSRSPSTSTHDRTPNDSNKTKSRSLNVFNPFIRAKTKGKEKAGTTKTNPLDPFAPAPASEMNYMYQRAEMWHRPPQFIENLPMKMPSLRPEGMREA</sequence>
<feature type="compositionally biased region" description="Low complexity" evidence="1">
    <location>
        <begin position="323"/>
        <end position="381"/>
    </location>
</feature>
<reference evidence="3 4" key="1">
    <citation type="journal article" date="2020" name="ISME J.">
        <title>Uncovering the hidden diversity of litter-decomposition mechanisms in mushroom-forming fungi.</title>
        <authorList>
            <person name="Floudas D."/>
            <person name="Bentzer J."/>
            <person name="Ahren D."/>
            <person name="Johansson T."/>
            <person name="Persson P."/>
            <person name="Tunlid A."/>
        </authorList>
    </citation>
    <scope>NUCLEOTIDE SEQUENCE [LARGE SCALE GENOMIC DNA]</scope>
    <source>
        <strain evidence="3 4">CBS 406.79</strain>
    </source>
</reference>
<dbReference type="EMBL" id="JAACJN010000376">
    <property type="protein sequence ID" value="KAF5345494.1"/>
    <property type="molecule type" value="Genomic_DNA"/>
</dbReference>
<feature type="chain" id="PRO_5034849529" evidence="2">
    <location>
        <begin position="19"/>
        <end position="480"/>
    </location>
</feature>
<evidence type="ECO:0000256" key="2">
    <source>
        <dbReference type="SAM" id="SignalP"/>
    </source>
</evidence>
<accession>A0A8H5FQK0</accession>
<feature type="region of interest" description="Disordered" evidence="1">
    <location>
        <begin position="420"/>
        <end position="439"/>
    </location>
</feature>
<keyword evidence="2" id="KW-0732">Signal</keyword>
<dbReference type="OrthoDB" id="439917at2759"/>
<evidence type="ECO:0000313" key="4">
    <source>
        <dbReference type="Proteomes" id="UP000518752"/>
    </source>
</evidence>
<evidence type="ECO:0000313" key="3">
    <source>
        <dbReference type="EMBL" id="KAF5345494.1"/>
    </source>
</evidence>